<feature type="transmembrane region" description="Helical" evidence="1">
    <location>
        <begin position="301"/>
        <end position="320"/>
    </location>
</feature>
<keyword evidence="2" id="KW-0328">Glycosyltransferase</keyword>
<keyword evidence="3" id="KW-1185">Reference proteome</keyword>
<reference evidence="2 3" key="1">
    <citation type="submission" date="2023-04" db="EMBL/GenBank/DDBJ databases">
        <title>Fusibacter bizertensis strain WBS, isolated from littoral bottom sediments of the Arctic seas - biochemical and genomic analysis.</title>
        <authorList>
            <person name="Brioukhanov A.L."/>
        </authorList>
    </citation>
    <scope>NUCLEOTIDE SEQUENCE [LARGE SCALE GENOMIC DNA]</scope>
    <source>
        <strain evidence="2 3">WBS</strain>
    </source>
</reference>
<keyword evidence="1" id="KW-0472">Membrane</keyword>
<dbReference type="EMBL" id="JARYZI010000013">
    <property type="protein sequence ID" value="MDH8679551.1"/>
    <property type="molecule type" value="Genomic_DNA"/>
</dbReference>
<feature type="transmembrane region" description="Helical" evidence="1">
    <location>
        <begin position="384"/>
        <end position="405"/>
    </location>
</feature>
<protein>
    <submittedName>
        <fullName evidence="2">Glycosyltransferase family 39 protein</fullName>
        <ecNumber evidence="2">2.4.-.-</ecNumber>
    </submittedName>
</protein>
<accession>A0ABT6NGJ0</accession>
<dbReference type="EC" id="2.4.-.-" evidence="2"/>
<evidence type="ECO:0000256" key="1">
    <source>
        <dbReference type="SAM" id="Phobius"/>
    </source>
</evidence>
<comment type="caution">
    <text evidence="2">The sequence shown here is derived from an EMBL/GenBank/DDBJ whole genome shotgun (WGS) entry which is preliminary data.</text>
</comment>
<feature type="transmembrane region" description="Helical" evidence="1">
    <location>
        <begin position="185"/>
        <end position="212"/>
    </location>
</feature>
<feature type="transmembrane region" description="Helical" evidence="1">
    <location>
        <begin position="332"/>
        <end position="351"/>
    </location>
</feature>
<evidence type="ECO:0000313" key="2">
    <source>
        <dbReference type="EMBL" id="MDH8679551.1"/>
    </source>
</evidence>
<organism evidence="2 3">
    <name type="scientific">Fusibacter bizertensis</name>
    <dbReference type="NCBI Taxonomy" id="1488331"/>
    <lineage>
        <taxon>Bacteria</taxon>
        <taxon>Bacillati</taxon>
        <taxon>Bacillota</taxon>
        <taxon>Clostridia</taxon>
        <taxon>Eubacteriales</taxon>
        <taxon>Eubacteriales Family XII. Incertae Sedis</taxon>
        <taxon>Fusibacter</taxon>
    </lineage>
</organism>
<feature type="transmembrane region" description="Helical" evidence="1">
    <location>
        <begin position="107"/>
        <end position="126"/>
    </location>
</feature>
<gene>
    <name evidence="2" type="ORF">QE109_15435</name>
</gene>
<feature type="transmembrane region" description="Helical" evidence="1">
    <location>
        <begin position="357"/>
        <end position="377"/>
    </location>
</feature>
<dbReference type="RefSeq" id="WP_281095448.1">
    <property type="nucleotide sequence ID" value="NZ_JARYZI010000013.1"/>
</dbReference>
<feature type="transmembrane region" description="Helical" evidence="1">
    <location>
        <begin position="224"/>
        <end position="245"/>
    </location>
</feature>
<feature type="transmembrane region" description="Helical" evidence="1">
    <location>
        <begin position="133"/>
        <end position="151"/>
    </location>
</feature>
<keyword evidence="2" id="KW-0808">Transferase</keyword>
<keyword evidence="1" id="KW-0812">Transmembrane</keyword>
<feature type="transmembrane region" description="Helical" evidence="1">
    <location>
        <begin position="157"/>
        <end position="173"/>
    </location>
</feature>
<dbReference type="Proteomes" id="UP001158045">
    <property type="component" value="Unassembled WGS sequence"/>
</dbReference>
<sequence length="548" mass="62588">MKLKLNFKPISSTKKYMCHLTTVDIVGIFLLSLYVLVSFASITQFPVIHSDELWLNGIASEMALQKSLAITEPFYDLYPRTIHPFRWLYNGLIILVRPVLGSSIRSIRTLSFIFAITSLILLYKILKVSIKNEILPLIGSILLAINIQFIYSSHQGRQEMILVFFMLLGLFFLTRPGTSKLSLKLSFILFLAMGIHPNSFLLGVAFTATLFIQGLLAPSSFKRYLVIILRLALYTCIGVITYLIVGFSMNPNFITEYINYGTTLGIDQALTGRFQGFYWFFYKLYQQIGGTYDLFNIKIQLLTLALIIIIGTPIIIGMKIKKIHLNSSSSVLFANAFGANIGLLLGLLIIGRYNQTSIIFFIPVLILSLAATVGYFLQKTTSKVTSSILLATSLIFVLLNANQLWNNLQSYDRQHFYTVSYDTMIETLQKNIPSDATVLGNLNTIEAFQSQKFYDIRNLGYLDTTIENYLETRAIDYIVIHEEMDYIWRTSPKWDFLYVNLDYYPALKSYLQANATLVKTFDNPIYAMRIARYSGTYPWTTTIYKLER</sequence>
<keyword evidence="1" id="KW-1133">Transmembrane helix</keyword>
<feature type="transmembrane region" description="Helical" evidence="1">
    <location>
        <begin position="21"/>
        <end position="42"/>
    </location>
</feature>
<evidence type="ECO:0000313" key="3">
    <source>
        <dbReference type="Proteomes" id="UP001158045"/>
    </source>
</evidence>
<proteinExistence type="predicted"/>
<name>A0ABT6NGJ0_9FIRM</name>
<dbReference type="GO" id="GO:0016757">
    <property type="term" value="F:glycosyltransferase activity"/>
    <property type="evidence" value="ECO:0007669"/>
    <property type="project" value="UniProtKB-KW"/>
</dbReference>